<dbReference type="PRINTS" id="PR01437">
    <property type="entry name" value="NUOXDRDTASE4"/>
</dbReference>
<keyword evidence="5 8" id="KW-1133">Transmembrane helix</keyword>
<dbReference type="Pfam" id="PF00361">
    <property type="entry name" value="Proton_antipo_M"/>
    <property type="match status" value="1"/>
</dbReference>
<feature type="non-terminal residue" evidence="10">
    <location>
        <position position="1"/>
    </location>
</feature>
<evidence type="ECO:0000259" key="9">
    <source>
        <dbReference type="Pfam" id="PF00361"/>
    </source>
</evidence>
<comment type="similarity">
    <text evidence="2">Belongs to the CPA3 antiporters (TC 2.A.63) subunit D family.</text>
</comment>
<reference evidence="10 11" key="1">
    <citation type="submission" date="2017-07" db="EMBL/GenBank/DDBJ databases">
        <title>Draft genome sequence of Enterobacter cloacae ST128, a clinical strain coproducing KPC-2 and NDM-1 carbapenemases.</title>
        <authorList>
            <person name="Li X."/>
        </authorList>
    </citation>
    <scope>NUCLEOTIDE SEQUENCE [LARGE SCALE GENOMIC DNA]</scope>
    <source>
        <strain evidence="10 11">HBY</strain>
    </source>
</reference>
<organism evidence="10 11">
    <name type="scientific">Enterobacter hormaechei</name>
    <dbReference type="NCBI Taxonomy" id="158836"/>
    <lineage>
        <taxon>Bacteria</taxon>
        <taxon>Pseudomonadati</taxon>
        <taxon>Pseudomonadota</taxon>
        <taxon>Gammaproteobacteria</taxon>
        <taxon>Enterobacterales</taxon>
        <taxon>Enterobacteriaceae</taxon>
        <taxon>Enterobacter</taxon>
        <taxon>Enterobacter cloacae complex</taxon>
    </lineage>
</organism>
<evidence type="ECO:0000256" key="8">
    <source>
        <dbReference type="SAM" id="Phobius"/>
    </source>
</evidence>
<dbReference type="PANTHER" id="PTHR42703:SF1">
    <property type="entry name" value="NA(+)_H(+) ANTIPORTER SUBUNIT D1"/>
    <property type="match status" value="1"/>
</dbReference>
<dbReference type="GO" id="GO:0042773">
    <property type="term" value="P:ATP synthesis coupled electron transport"/>
    <property type="evidence" value="ECO:0007669"/>
    <property type="project" value="InterPro"/>
</dbReference>
<gene>
    <name evidence="10" type="ORF">CGZ54_28010</name>
</gene>
<keyword evidence="6 8" id="KW-0472">Membrane</keyword>
<feature type="non-terminal residue" evidence="10">
    <location>
        <position position="186"/>
    </location>
</feature>
<accession>A0AAP8GHB5</accession>
<evidence type="ECO:0000256" key="5">
    <source>
        <dbReference type="ARBA" id="ARBA00022989"/>
    </source>
</evidence>
<dbReference type="EC" id="1.6.5.3" evidence="10"/>
<dbReference type="AlphaFoldDB" id="A0AAP8GHB5"/>
<protein>
    <submittedName>
        <fullName evidence="10">Na+/H+ antiporter subunit D</fullName>
        <ecNumber evidence="10">1.6.5.3</ecNumber>
    </submittedName>
</protein>
<proteinExistence type="inferred from homology"/>
<dbReference type="InterPro" id="IPR050586">
    <property type="entry name" value="CPA3_Na-H_Antiporter_D"/>
</dbReference>
<feature type="transmembrane region" description="Helical" evidence="8">
    <location>
        <begin position="88"/>
        <end position="111"/>
    </location>
</feature>
<evidence type="ECO:0000256" key="4">
    <source>
        <dbReference type="ARBA" id="ARBA00022692"/>
    </source>
</evidence>
<feature type="transmembrane region" description="Helical" evidence="8">
    <location>
        <begin position="46"/>
        <end position="68"/>
    </location>
</feature>
<sequence length="186" mass="20225">LTIIFGCVGAVAYANIKKIILYNVMIAVGVILVGVAMMTESGMIGAIYYTLHDMLVKLALFLLIGIMIKITGTADLRQFGGLIKRYPVLGWSFFIAALSLAGIPPLSGFYGKFFIVQSTFERGFYLSGVIVLLSSLVVLYSVIRIFLQGFFGQPKGYDLNNKVDVKYLTTIAIVAVVITVLYGLSA</sequence>
<keyword evidence="3" id="KW-1003">Cell membrane</keyword>
<evidence type="ECO:0000313" key="10">
    <source>
        <dbReference type="EMBL" id="PJG36503.1"/>
    </source>
</evidence>
<evidence type="ECO:0000256" key="7">
    <source>
        <dbReference type="RuleBase" id="RU000320"/>
    </source>
</evidence>
<keyword evidence="10" id="KW-0560">Oxidoreductase</keyword>
<dbReference type="InterPro" id="IPR001750">
    <property type="entry name" value="ND/Mrp_TM"/>
</dbReference>
<dbReference type="GO" id="GO:0016491">
    <property type="term" value="F:oxidoreductase activity"/>
    <property type="evidence" value="ECO:0007669"/>
    <property type="project" value="UniProtKB-KW"/>
</dbReference>
<feature type="transmembrane region" description="Helical" evidence="8">
    <location>
        <begin position="19"/>
        <end position="39"/>
    </location>
</feature>
<dbReference type="PANTHER" id="PTHR42703">
    <property type="entry name" value="NADH DEHYDROGENASE"/>
    <property type="match status" value="1"/>
</dbReference>
<evidence type="ECO:0000256" key="2">
    <source>
        <dbReference type="ARBA" id="ARBA00005346"/>
    </source>
</evidence>
<keyword evidence="4 7" id="KW-0812">Transmembrane</keyword>
<comment type="caution">
    <text evidence="10">The sequence shown here is derived from an EMBL/GenBank/DDBJ whole genome shotgun (WGS) entry which is preliminary data.</text>
</comment>
<dbReference type="Proteomes" id="UP000231328">
    <property type="component" value="Unassembled WGS sequence"/>
</dbReference>
<evidence type="ECO:0000256" key="1">
    <source>
        <dbReference type="ARBA" id="ARBA00004651"/>
    </source>
</evidence>
<evidence type="ECO:0000256" key="3">
    <source>
        <dbReference type="ARBA" id="ARBA00022475"/>
    </source>
</evidence>
<evidence type="ECO:0000313" key="11">
    <source>
        <dbReference type="Proteomes" id="UP000231328"/>
    </source>
</evidence>
<dbReference type="InterPro" id="IPR003918">
    <property type="entry name" value="NADH_UbQ_OxRdtase"/>
</dbReference>
<feature type="domain" description="NADH:quinone oxidoreductase/Mrp antiporter transmembrane" evidence="9">
    <location>
        <begin position="1"/>
        <end position="135"/>
    </location>
</feature>
<dbReference type="EMBL" id="NMVR01000171">
    <property type="protein sequence ID" value="PJG36503.1"/>
    <property type="molecule type" value="Genomic_DNA"/>
</dbReference>
<feature type="transmembrane region" description="Helical" evidence="8">
    <location>
        <begin position="167"/>
        <end position="184"/>
    </location>
</feature>
<evidence type="ECO:0000256" key="6">
    <source>
        <dbReference type="ARBA" id="ARBA00023136"/>
    </source>
</evidence>
<feature type="transmembrane region" description="Helical" evidence="8">
    <location>
        <begin position="123"/>
        <end position="147"/>
    </location>
</feature>
<name>A0AAP8GHB5_9ENTR</name>
<dbReference type="GO" id="GO:0008137">
    <property type="term" value="F:NADH dehydrogenase (ubiquinone) activity"/>
    <property type="evidence" value="ECO:0007669"/>
    <property type="project" value="InterPro"/>
</dbReference>
<dbReference type="GO" id="GO:0005886">
    <property type="term" value="C:plasma membrane"/>
    <property type="evidence" value="ECO:0007669"/>
    <property type="project" value="UniProtKB-SubCell"/>
</dbReference>
<comment type="subcellular location">
    <subcellularLocation>
        <location evidence="1">Cell membrane</location>
        <topology evidence="1">Multi-pass membrane protein</topology>
    </subcellularLocation>
    <subcellularLocation>
        <location evidence="7">Membrane</location>
        <topology evidence="7">Multi-pass membrane protein</topology>
    </subcellularLocation>
</comment>